<keyword evidence="2" id="KW-1185">Reference proteome</keyword>
<dbReference type="EMBL" id="AP025314">
    <property type="protein sequence ID" value="BDD08998.1"/>
    <property type="molecule type" value="Genomic_DNA"/>
</dbReference>
<dbReference type="KEGG" id="fax:FUAX_14300"/>
<name>A0AAU9CG69_9BACT</name>
<evidence type="ECO:0000313" key="2">
    <source>
        <dbReference type="Proteomes" id="UP001348817"/>
    </source>
</evidence>
<accession>A0AAU9CG69</accession>
<evidence type="ECO:0000313" key="1">
    <source>
        <dbReference type="EMBL" id="BDD08998.1"/>
    </source>
</evidence>
<reference evidence="1 2" key="1">
    <citation type="submission" date="2021-12" db="EMBL/GenBank/DDBJ databases">
        <title>Genome sequencing of bacteria with rrn-lacking chromosome and rrn-plasmid.</title>
        <authorList>
            <person name="Anda M."/>
            <person name="Iwasaki W."/>
        </authorList>
    </citation>
    <scope>NUCLEOTIDE SEQUENCE [LARGE SCALE GENOMIC DNA]</scope>
    <source>
        <strain evidence="1 2">DSM 100852</strain>
    </source>
</reference>
<gene>
    <name evidence="1" type="ORF">FUAX_14300</name>
</gene>
<dbReference type="Proteomes" id="UP001348817">
    <property type="component" value="Chromosome"/>
</dbReference>
<organism evidence="1 2">
    <name type="scientific">Fulvitalea axinellae</name>
    <dbReference type="NCBI Taxonomy" id="1182444"/>
    <lineage>
        <taxon>Bacteria</taxon>
        <taxon>Pseudomonadati</taxon>
        <taxon>Bacteroidota</taxon>
        <taxon>Cytophagia</taxon>
        <taxon>Cytophagales</taxon>
        <taxon>Persicobacteraceae</taxon>
        <taxon>Fulvitalea</taxon>
    </lineage>
</organism>
<sequence>MKAFISFIGVFFINVAQVTDDPVKATESPIEEDPATLEEYEDIAGGVSIWNNHNGFKKFSEAIRFRESSDRYGITNSHGYLGAYQFGRTALKDLGLQKYQTNKKAFLTDPSTQDEAFLRYCMINKFRLRNYIRVFSGRKIAGVHITESGILAAAHLVGSQSVKDWFNSRGKIEPKDAYGTSLKEYLVKFSGFNLDIEASRKGRLTESAGLFPKYSFEAKI</sequence>
<evidence type="ECO:0008006" key="3">
    <source>
        <dbReference type="Google" id="ProtNLM"/>
    </source>
</evidence>
<proteinExistence type="predicted"/>
<dbReference type="RefSeq" id="WP_338394223.1">
    <property type="nucleotide sequence ID" value="NZ_AP025314.1"/>
</dbReference>
<dbReference type="AlphaFoldDB" id="A0AAU9CG69"/>
<protein>
    <recommendedName>
        <fullName evidence="3">Peptidoglycan-binding protein LysM</fullName>
    </recommendedName>
</protein>